<proteinExistence type="predicted"/>
<evidence type="ECO:0000313" key="1">
    <source>
        <dbReference type="EMBL" id="CBY20399.1"/>
    </source>
</evidence>
<reference evidence="1" key="1">
    <citation type="journal article" date="2010" name="Science">
        <title>Plasticity of animal genome architecture unmasked by rapid evolution of a pelagic tunicate.</title>
        <authorList>
            <person name="Denoeud F."/>
            <person name="Henriet S."/>
            <person name="Mungpakdee S."/>
            <person name="Aury J.M."/>
            <person name="Da Silva C."/>
            <person name="Brinkmann H."/>
            <person name="Mikhaleva J."/>
            <person name="Olsen L.C."/>
            <person name="Jubin C."/>
            <person name="Canestro C."/>
            <person name="Bouquet J.M."/>
            <person name="Danks G."/>
            <person name="Poulain J."/>
            <person name="Campsteijn C."/>
            <person name="Adamski M."/>
            <person name="Cross I."/>
            <person name="Yadetie F."/>
            <person name="Muffato M."/>
            <person name="Louis A."/>
            <person name="Butcher S."/>
            <person name="Tsagkogeorga G."/>
            <person name="Konrad A."/>
            <person name="Singh S."/>
            <person name="Jensen M.F."/>
            <person name="Cong E.H."/>
            <person name="Eikeseth-Otteraa H."/>
            <person name="Noel B."/>
            <person name="Anthouard V."/>
            <person name="Porcel B.M."/>
            <person name="Kachouri-Lafond R."/>
            <person name="Nishino A."/>
            <person name="Ugolini M."/>
            <person name="Chourrout P."/>
            <person name="Nishida H."/>
            <person name="Aasland R."/>
            <person name="Huzurbazar S."/>
            <person name="Westhof E."/>
            <person name="Delsuc F."/>
            <person name="Lehrach H."/>
            <person name="Reinhardt R."/>
            <person name="Weissenbach J."/>
            <person name="Roy S.W."/>
            <person name="Artiguenave F."/>
            <person name="Postlethwait J.H."/>
            <person name="Manak J.R."/>
            <person name="Thompson E.M."/>
            <person name="Jaillon O."/>
            <person name="Du Pasquier L."/>
            <person name="Boudinot P."/>
            <person name="Liberles D.A."/>
            <person name="Volff J.N."/>
            <person name="Philippe H."/>
            <person name="Lenhard B."/>
            <person name="Roest Crollius H."/>
            <person name="Wincker P."/>
            <person name="Chourrout D."/>
        </authorList>
    </citation>
    <scope>NUCLEOTIDE SEQUENCE [LARGE SCALE GENOMIC DNA]</scope>
</reference>
<keyword evidence="2" id="KW-1185">Reference proteome</keyword>
<organism evidence="1">
    <name type="scientific">Oikopleura dioica</name>
    <name type="common">Tunicate</name>
    <dbReference type="NCBI Taxonomy" id="34765"/>
    <lineage>
        <taxon>Eukaryota</taxon>
        <taxon>Metazoa</taxon>
        <taxon>Chordata</taxon>
        <taxon>Tunicata</taxon>
        <taxon>Appendicularia</taxon>
        <taxon>Copelata</taxon>
        <taxon>Oikopleuridae</taxon>
        <taxon>Oikopleura</taxon>
    </lineage>
</organism>
<sequence length="250" mass="28652">MDEYDPRKLEDEINDLHQFEEKSDDLEDENFATLTPCPTLSEIQASTSDINENQCKRRLPEKGEFPNFDETFKVIIGLSQNGKKVRIQRPGTGQLLQVDLGQLEQFLEFYGKPAEAPPLKTEKVNKIIDNLINGHTVETVTEEEVALLVQSIDRIETVPKRGKGNGRFRCKICPHLFPESNVHGLSNKESLTRHYKFHLKHHIGEWKCSLCEHKHFRMDNVTHHIKRIHGVNSNGEAKKVGGTRVKDEPL</sequence>
<gene>
    <name evidence="1" type="ORF">GSOID_T00000394001</name>
</gene>
<name>E4WRL7_OIKDI</name>
<dbReference type="Proteomes" id="UP000001307">
    <property type="component" value="Unassembled WGS sequence"/>
</dbReference>
<evidence type="ECO:0000313" key="2">
    <source>
        <dbReference type="Proteomes" id="UP000001307"/>
    </source>
</evidence>
<dbReference type="AlphaFoldDB" id="E4WRL7"/>
<accession>E4WRL7</accession>
<protein>
    <submittedName>
        <fullName evidence="1">Uncharacterized protein</fullName>
    </submittedName>
</protein>
<dbReference type="EMBL" id="FN653015">
    <property type="protein sequence ID" value="CBY20399.1"/>
    <property type="molecule type" value="Genomic_DNA"/>
</dbReference>
<dbReference type="OrthoDB" id="10315834at2759"/>
<dbReference type="InParanoid" id="E4WRL7"/>
<dbReference type="Gene3D" id="3.30.160.60">
    <property type="entry name" value="Classic Zinc Finger"/>
    <property type="match status" value="1"/>
</dbReference>